<protein>
    <submittedName>
        <fullName evidence="1">Uncharacterized protein</fullName>
    </submittedName>
</protein>
<proteinExistence type="predicted"/>
<evidence type="ECO:0000313" key="2">
    <source>
        <dbReference type="Proteomes" id="UP000019194"/>
    </source>
</evidence>
<accession>A0A7G2IXI5</accession>
<organism evidence="1 2">
    <name type="scientific">Citrobacter freundii</name>
    <dbReference type="NCBI Taxonomy" id="546"/>
    <lineage>
        <taxon>Bacteria</taxon>
        <taxon>Pseudomonadati</taxon>
        <taxon>Pseudomonadota</taxon>
        <taxon>Gammaproteobacteria</taxon>
        <taxon>Enterobacterales</taxon>
        <taxon>Enterobacteriaceae</taxon>
        <taxon>Citrobacter</taxon>
        <taxon>Citrobacter freundii complex</taxon>
    </lineage>
</organism>
<dbReference type="EMBL" id="CBWP010000087">
    <property type="protein sequence ID" value="CDL41675.1"/>
    <property type="molecule type" value="Genomic_DNA"/>
</dbReference>
<comment type="caution">
    <text evidence="1">The sequence shown here is derived from an EMBL/GenBank/DDBJ whole genome shotgun (WGS) entry which is preliminary data.</text>
</comment>
<sequence>MAEFVVNMLKNTPVWVYLLFAFLLYRGIKARTPATVTLEKLALIPAIFFSLGYLRFNHLSRPDPHYVYSVGDRYPQRRNHWLHIN</sequence>
<evidence type="ECO:0000313" key="1">
    <source>
        <dbReference type="EMBL" id="CDL41675.1"/>
    </source>
</evidence>
<reference evidence="1 2" key="1">
    <citation type="submission" date="2013-10" db="EMBL/GenBank/DDBJ databases">
        <title>Antibiotic resistance diversity of beta-lactamase producers in the General Hospital Vienna.</title>
        <authorList>
            <person name="Barisic I."/>
            <person name="Mitteregger D."/>
            <person name="Hirschl A.M."/>
            <person name="Noehammer C."/>
            <person name="Wiesinger-Mayr H."/>
        </authorList>
    </citation>
    <scope>NUCLEOTIDE SEQUENCE [LARGE SCALE GENOMIC DNA]</scope>
    <source>
        <strain evidence="1 2">ISC11</strain>
    </source>
</reference>
<dbReference type="AlphaFoldDB" id="A0A7G2IXI5"/>
<dbReference type="Proteomes" id="UP000019194">
    <property type="component" value="Unassembled WGS sequence"/>
</dbReference>
<name>A0A7G2IXI5_CITFR</name>